<dbReference type="NCBIfam" id="TIGR00023">
    <property type="entry name" value="glycerol-3-phosphate 1-O-acyltransferase PlsY"/>
    <property type="match status" value="1"/>
</dbReference>
<keyword evidence="1 10" id="KW-1003">Cell membrane</keyword>
<organism evidence="11 12">
    <name type="scientific">Carnobacterium antarcticum</name>
    <dbReference type="NCBI Taxonomy" id="2126436"/>
    <lineage>
        <taxon>Bacteria</taxon>
        <taxon>Bacillati</taxon>
        <taxon>Bacillota</taxon>
        <taxon>Bacilli</taxon>
        <taxon>Lactobacillales</taxon>
        <taxon>Carnobacteriaceae</taxon>
        <taxon>Carnobacterium</taxon>
    </lineage>
</organism>
<comment type="pathway">
    <text evidence="10">Lipid metabolism; phospholipid metabolism.</text>
</comment>
<evidence type="ECO:0000313" key="11">
    <source>
        <dbReference type="EMBL" id="MFD1800388.1"/>
    </source>
</evidence>
<feature type="transmembrane region" description="Helical" evidence="10">
    <location>
        <begin position="49"/>
        <end position="69"/>
    </location>
</feature>
<evidence type="ECO:0000256" key="1">
    <source>
        <dbReference type="ARBA" id="ARBA00022475"/>
    </source>
</evidence>
<comment type="subunit">
    <text evidence="10">Probably interacts with PlsX.</text>
</comment>
<evidence type="ECO:0000256" key="8">
    <source>
        <dbReference type="ARBA" id="ARBA00023209"/>
    </source>
</evidence>
<sequence>MFITAYLLGSIPSGVWLGKKLYKKDIRNYGSGNSGTTNTFRVLGVKAGILVLLADVLKGTLAASLPYLVHSDLNPMVLGLGAILGHTFPIFAEFKGGKAVATSAGVLLAYNPTFFIFCVVLFLVILFFSRMVSFSSMLALLIITPSTLLTNDWILTTIAAVLTVFIIYRHKDNIKRIRNGTESKVPFGFGYKKDSSQTKK</sequence>
<keyword evidence="7 10" id="KW-0472">Membrane</keyword>
<name>A0ABW4NPN4_9LACT</name>
<gene>
    <name evidence="10 11" type="primary">plsY</name>
    <name evidence="11" type="ORF">ACFSBK_11070</name>
</gene>
<keyword evidence="12" id="KW-1185">Reference proteome</keyword>
<keyword evidence="2 10" id="KW-0444">Lipid biosynthesis</keyword>
<feature type="transmembrane region" description="Helical" evidence="10">
    <location>
        <begin position="75"/>
        <end position="94"/>
    </location>
</feature>
<evidence type="ECO:0000256" key="10">
    <source>
        <dbReference type="HAMAP-Rule" id="MF_01043"/>
    </source>
</evidence>
<evidence type="ECO:0000256" key="6">
    <source>
        <dbReference type="ARBA" id="ARBA00023098"/>
    </source>
</evidence>
<keyword evidence="6 10" id="KW-0443">Lipid metabolism</keyword>
<protein>
    <recommendedName>
        <fullName evidence="10">Glycerol-3-phosphate acyltransferase</fullName>
    </recommendedName>
    <alternativeName>
        <fullName evidence="10">Acyl-PO4 G3P acyltransferase</fullName>
    </alternativeName>
    <alternativeName>
        <fullName evidence="10">Acyl-phosphate--glycerol-3-phosphate acyltransferase</fullName>
    </alternativeName>
    <alternativeName>
        <fullName evidence="10">G3P acyltransferase</fullName>
        <shortName evidence="10">GPAT</shortName>
        <ecNumber evidence="10">2.3.1.275</ecNumber>
    </alternativeName>
    <alternativeName>
        <fullName evidence="10">Lysophosphatidic acid synthase</fullName>
        <shortName evidence="10">LPA synthase</shortName>
    </alternativeName>
</protein>
<comment type="catalytic activity">
    <reaction evidence="10">
        <text>an acyl phosphate + sn-glycerol 3-phosphate = a 1-acyl-sn-glycero-3-phosphate + phosphate</text>
        <dbReference type="Rhea" id="RHEA:34075"/>
        <dbReference type="ChEBI" id="CHEBI:43474"/>
        <dbReference type="ChEBI" id="CHEBI:57597"/>
        <dbReference type="ChEBI" id="CHEBI:57970"/>
        <dbReference type="ChEBI" id="CHEBI:59918"/>
        <dbReference type="EC" id="2.3.1.275"/>
    </reaction>
</comment>
<evidence type="ECO:0000313" key="12">
    <source>
        <dbReference type="Proteomes" id="UP001597285"/>
    </source>
</evidence>
<evidence type="ECO:0000256" key="9">
    <source>
        <dbReference type="ARBA" id="ARBA00023264"/>
    </source>
</evidence>
<keyword evidence="11" id="KW-0012">Acyltransferase</keyword>
<dbReference type="SMART" id="SM01207">
    <property type="entry name" value="G3P_acyltransf"/>
    <property type="match status" value="1"/>
</dbReference>
<keyword evidence="3 10" id="KW-0808">Transferase</keyword>
<dbReference type="GO" id="GO:0004366">
    <property type="term" value="F:glycerol-3-phosphate O-acyltransferase activity"/>
    <property type="evidence" value="ECO:0007669"/>
    <property type="project" value="UniProtKB-EC"/>
</dbReference>
<dbReference type="RefSeq" id="WP_058920218.1">
    <property type="nucleotide sequence ID" value="NZ_JBHSQC010000008.1"/>
</dbReference>
<dbReference type="Pfam" id="PF02660">
    <property type="entry name" value="G3P_acyltransf"/>
    <property type="match status" value="1"/>
</dbReference>
<proteinExistence type="inferred from homology"/>
<dbReference type="EC" id="2.3.1.275" evidence="10"/>
<dbReference type="InterPro" id="IPR003811">
    <property type="entry name" value="G3P_acylTferase_PlsY"/>
</dbReference>
<evidence type="ECO:0000256" key="4">
    <source>
        <dbReference type="ARBA" id="ARBA00022692"/>
    </source>
</evidence>
<comment type="caution">
    <text evidence="11">The sequence shown here is derived from an EMBL/GenBank/DDBJ whole genome shotgun (WGS) entry which is preliminary data.</text>
</comment>
<dbReference type="Proteomes" id="UP001597285">
    <property type="component" value="Unassembled WGS sequence"/>
</dbReference>
<keyword evidence="9 10" id="KW-1208">Phospholipid metabolism</keyword>
<comment type="similarity">
    <text evidence="10">Belongs to the PlsY family.</text>
</comment>
<dbReference type="HAMAP" id="MF_01043">
    <property type="entry name" value="PlsY"/>
    <property type="match status" value="1"/>
</dbReference>
<dbReference type="EMBL" id="JBHUFF010000020">
    <property type="protein sequence ID" value="MFD1800388.1"/>
    <property type="molecule type" value="Genomic_DNA"/>
</dbReference>
<feature type="transmembrane region" description="Helical" evidence="10">
    <location>
        <begin position="106"/>
        <end position="128"/>
    </location>
</feature>
<evidence type="ECO:0000256" key="5">
    <source>
        <dbReference type="ARBA" id="ARBA00022989"/>
    </source>
</evidence>
<keyword evidence="8 10" id="KW-0594">Phospholipid biosynthesis</keyword>
<dbReference type="PANTHER" id="PTHR30309">
    <property type="entry name" value="INNER MEMBRANE PROTEIN YGIH"/>
    <property type="match status" value="1"/>
</dbReference>
<feature type="transmembrane region" description="Helical" evidence="10">
    <location>
        <begin position="148"/>
        <end position="168"/>
    </location>
</feature>
<evidence type="ECO:0000256" key="3">
    <source>
        <dbReference type="ARBA" id="ARBA00022679"/>
    </source>
</evidence>
<reference evidence="12" key="1">
    <citation type="journal article" date="2019" name="Int. J. Syst. Evol. Microbiol.">
        <title>The Global Catalogue of Microorganisms (GCM) 10K type strain sequencing project: providing services to taxonomists for standard genome sequencing and annotation.</title>
        <authorList>
            <consortium name="The Broad Institute Genomics Platform"/>
            <consortium name="The Broad Institute Genome Sequencing Center for Infectious Disease"/>
            <person name="Wu L."/>
            <person name="Ma J."/>
        </authorList>
    </citation>
    <scope>NUCLEOTIDE SEQUENCE [LARGE SCALE GENOMIC DNA]</scope>
    <source>
        <strain evidence="12">KCTC 42143</strain>
    </source>
</reference>
<keyword evidence="5 10" id="KW-1133">Transmembrane helix</keyword>
<dbReference type="PANTHER" id="PTHR30309:SF0">
    <property type="entry name" value="GLYCEROL-3-PHOSPHATE ACYLTRANSFERASE-RELATED"/>
    <property type="match status" value="1"/>
</dbReference>
<accession>A0ABW4NPN4</accession>
<comment type="subcellular location">
    <subcellularLocation>
        <location evidence="10">Cell membrane</location>
        <topology evidence="10">Multi-pass membrane protein</topology>
    </subcellularLocation>
</comment>
<comment type="function">
    <text evidence="10">Catalyzes the transfer of an acyl group from acyl-phosphate (acyl-PO(4)) to glycerol-3-phosphate (G3P) to form lysophosphatidic acid (LPA). This enzyme utilizes acyl-phosphate as fatty acyl donor, but not acyl-CoA or acyl-ACP.</text>
</comment>
<evidence type="ECO:0000256" key="2">
    <source>
        <dbReference type="ARBA" id="ARBA00022516"/>
    </source>
</evidence>
<evidence type="ECO:0000256" key="7">
    <source>
        <dbReference type="ARBA" id="ARBA00023136"/>
    </source>
</evidence>
<keyword evidence="4 10" id="KW-0812">Transmembrane</keyword>